<accession>X0UA41</accession>
<evidence type="ECO:0000313" key="1">
    <source>
        <dbReference type="EMBL" id="GAF96186.1"/>
    </source>
</evidence>
<proteinExistence type="predicted"/>
<gene>
    <name evidence="1" type="ORF">S01H1_24557</name>
</gene>
<reference evidence="1" key="1">
    <citation type="journal article" date="2014" name="Front. Microbiol.">
        <title>High frequency of phylogenetically diverse reductive dehalogenase-homologous genes in deep subseafloor sedimentary metagenomes.</title>
        <authorList>
            <person name="Kawai M."/>
            <person name="Futagami T."/>
            <person name="Toyoda A."/>
            <person name="Takaki Y."/>
            <person name="Nishi S."/>
            <person name="Hori S."/>
            <person name="Arai W."/>
            <person name="Tsubouchi T."/>
            <person name="Morono Y."/>
            <person name="Uchiyama I."/>
            <person name="Ito T."/>
            <person name="Fujiyama A."/>
            <person name="Inagaki F."/>
            <person name="Takami H."/>
        </authorList>
    </citation>
    <scope>NUCLEOTIDE SEQUENCE</scope>
    <source>
        <strain evidence="1">Expedition CK06-06</strain>
    </source>
</reference>
<sequence>IRVKLNVPTSVFNSGDADAYKAASPDLQKSIK</sequence>
<protein>
    <submittedName>
        <fullName evidence="1">Uncharacterized protein</fullName>
    </submittedName>
</protein>
<feature type="non-terminal residue" evidence="1">
    <location>
        <position position="1"/>
    </location>
</feature>
<dbReference type="AlphaFoldDB" id="X0UA41"/>
<dbReference type="EMBL" id="BARS01014710">
    <property type="protein sequence ID" value="GAF96186.1"/>
    <property type="molecule type" value="Genomic_DNA"/>
</dbReference>
<feature type="non-terminal residue" evidence="1">
    <location>
        <position position="32"/>
    </location>
</feature>
<name>X0UA41_9ZZZZ</name>
<organism evidence="1">
    <name type="scientific">marine sediment metagenome</name>
    <dbReference type="NCBI Taxonomy" id="412755"/>
    <lineage>
        <taxon>unclassified sequences</taxon>
        <taxon>metagenomes</taxon>
        <taxon>ecological metagenomes</taxon>
    </lineage>
</organism>
<comment type="caution">
    <text evidence="1">The sequence shown here is derived from an EMBL/GenBank/DDBJ whole genome shotgun (WGS) entry which is preliminary data.</text>
</comment>